<sequence>MNLMPSATALTTHGSIIPVVPLVSEDQRKYVKLQRVVNEEKRTVHIALLQNHDRESILRLVKDFQEITNVNQLHLSTGPLRFSFFPKCLAPSMKDEWDVVIDGKPQTSVEHFNQCIKDYIKEYFASTDLADQKNYLLRAKKPYKMTCTELSSRLRYINNLMRWMPGSHDQNPLSDDDIKTIYYNMMPEQWKIVFANTGGHLFPNDCFYDNDEVFLKQQETSEHAETFEQERRRALHSEGYRSGNILSSKYDFVDADTVVQTQRHLSADQQVDLSRLLRKHSKLFSGELGEYRGQQIHLEIDPSVKPSRSRPYTVPINHQQVFKEELDRLVRIGVLEKCGRSEWIAGTFIIPKKDGRIRWISDFRALNKALKRQVYHLPKIGDILARRTNYQFFTKLDVSMQYYTFVLDEESKALTTIATPFGTYRYRRLPMGICQSPDIAQEIMEHVLQGLNENVEVYIDDIGCFSNSWKSHVDLLDCVLTRLENAGFTINPLKCEWGVKETDFLGHWLTPTGHKPWKKKVDAILAMQPPTNLKQLRSFLGLVTFYRDMWPHRSHTLAPLTNLLGTKTFSWSSPQQKAFEEMKAIVARDALLAYPDNSLPFDVETDASEYQLGSVIKQNGRPIAYYSQLLSIVETFREYRNILLGAQIRVHTDHKNLTHQMTKFTTQRVLRWRLLLDEFGATFHYKTGSTNFIADALSRVPISFPDGKNLTPSDMLHACILADGLLVHPGFDEAHRHPFQFETIAFYQNRDRWLQGVVNSRGDYHRQSYGLMTLITYNKEETVQKIVLSCDTCQRNKRGSKPYGHLAPRDAVLLPWQEIHCDSIGPWKIDLRARTLEFKAMTIIDPATNLIEIQPLLTGTAKEAADVVEDNWIARYPRPVRCITDNGPEFGQEFRDRLEQDLGVKVRSSTSRNPQGNSIIERVHQSIGLVLRVVAPQQNPQSVEDGKRVIRRCLSTAMHACRCASSGAIGNLSPGTLAFHRDMLLDIPMQTDIAALARNRQGVIDRKLLQENAKRIRHDYAIDEQVLKRAHLNMSDKLQPSYTGPYRIVAVHTNGTVTIELKPNIHERINIRRIKPYRAPSETSLHCVEGHHQRCRRCIFWRSCALHHESDLQYLCPRLAPRASAATFCCACRRRSFNEKFNRLLFNIDLSGNGLNGEEPKKPRGSQQLTNGDYEEHLEVCLAIASKNKQALAPLRERLQAKFYDIASSYTVRTGKTPTGVEVLQLLRGGKLMVRQRDVFRAIHECHAVRAKHAKQNASMEVVKERYGNITRQMVNTFIDMCPTCLRRPPVIKPLKGAARPIYSNNFRDRFQIDLIDMQDKPKRDDRGVICRWILVLKDHFTKLTYCEPIPRKRPKHVVQVLSRIFGFIGSPKVFHTDNGKEFTAKIILQMLRELNPDILAVCGRARKPSDQGSVESRNKMVKSLLQDIEDEEKKRKKKTNWMVGFSETVGHAMTYKLLTCDTNKIIHRSSIRSAEDPSTINIRAAPVDGESLKQHIKSKHDMLQEISTVSDEHTTNLPIDVTGRSVVIPQENGEKLRATIMEVITNSGDKSTKGENTEFRLAYEKSDMEEILTYQQIMEYLDEDERNQRVWKFNRISGHQGPLKQCDPDYKGSSFNVMIEWENGEVTTEPLNIIAEDDPVTCAIYALDNDLLDTAGWMRFKKLARRQKKLFRMANQAKLRSFRTAPRYMYGIEIPRDYQHALELDRKNGNTLWQDCTALELSQMKEYRTFKDIGKGKAPPPGYKKIRVHLVYACKHDGRRKARLVADGHLTDIPIDSVYSGVVSLRGLRMMIFLAELNNLSLWATDIGNAYLEAYTLEKVYITAGKEFGDLEGHTLIVSKALYGLRSSGLRWHEKFADCLRDEGFQPSKGEPDIWMREKDGLYEYVAVYVDDLAFAMRDPKSFVDSLTERYKFKLKGTGPLEFHLGCDFFWDEDGVLCMSPKKYISRMHDTYVRLFGSKARINVYSPLEKGDHPELDTSEFLETDNTLKYQSLIGSMQWVILLGRFDIATAVMTLSSYRAVPRIGHLDRAKWIVSYLMRFKDACIRYRTNEPDYTDLPERPSEWDRSIYGDVEELLPHDAPKPLGKTVVLTHYVDANLYHDWITGRSVTGILSLLNQTPIDWYSKKQSTVETATYGSEFVATRICIDRAVDLRTTLRYLGVPLAHRDVVFGDNESVVNSSMRLDAKLHKRHNALSFHRVREAIAAGYIQYFHMPGKTNPADVLSKHWGYSDVWPTLQPFLFWKGETAKTLLTPSSDQRDHT</sequence>
<comment type="caution">
    <text evidence="4">The sequence shown here is derived from an EMBL/GenBank/DDBJ whole genome shotgun (WGS) entry which is preliminary data.</text>
</comment>
<keyword evidence="4" id="KW-0695">RNA-directed DNA polymerase</keyword>
<reference evidence="4" key="1">
    <citation type="journal article" date="2021" name="Sci. Rep.">
        <title>Diploid genomic architecture of Nitzschia inconspicua, an elite biomass production diatom.</title>
        <authorList>
            <person name="Oliver A."/>
            <person name="Podell S."/>
            <person name="Pinowska A."/>
            <person name="Traller J.C."/>
            <person name="Smith S.R."/>
            <person name="McClure R."/>
            <person name="Beliaev A."/>
            <person name="Bohutskyi P."/>
            <person name="Hill E.A."/>
            <person name="Rabines A."/>
            <person name="Zheng H."/>
            <person name="Allen L.Z."/>
            <person name="Kuo A."/>
            <person name="Grigoriev I.V."/>
            <person name="Allen A.E."/>
            <person name="Hazlebeck D."/>
            <person name="Allen E.E."/>
        </authorList>
    </citation>
    <scope>NUCLEOTIDE SEQUENCE</scope>
    <source>
        <strain evidence="4">Hildebrandi</strain>
    </source>
</reference>
<dbReference type="Pfam" id="PF00665">
    <property type="entry name" value="rve"/>
    <property type="match status" value="1"/>
</dbReference>
<keyword evidence="4" id="KW-0548">Nucleotidyltransferase</keyword>
<keyword evidence="4" id="KW-0808">Transferase</keyword>
<evidence type="ECO:0000259" key="2">
    <source>
        <dbReference type="PROSITE" id="PS50878"/>
    </source>
</evidence>
<feature type="domain" description="Integrase catalytic" evidence="3">
    <location>
        <begin position="811"/>
        <end position="982"/>
    </location>
</feature>
<proteinExistence type="predicted"/>
<dbReference type="FunFam" id="3.30.70.270:FF:000020">
    <property type="entry name" value="Transposon Tf2-6 polyprotein-like Protein"/>
    <property type="match status" value="1"/>
</dbReference>
<dbReference type="InterPro" id="IPR041577">
    <property type="entry name" value="RT_RNaseH_2"/>
</dbReference>
<dbReference type="OrthoDB" id="44265at2759"/>
<dbReference type="Proteomes" id="UP000693970">
    <property type="component" value="Unassembled WGS sequence"/>
</dbReference>
<dbReference type="GO" id="GO:0015074">
    <property type="term" value="P:DNA integration"/>
    <property type="evidence" value="ECO:0007669"/>
    <property type="project" value="InterPro"/>
</dbReference>
<dbReference type="CDD" id="cd01647">
    <property type="entry name" value="RT_LTR"/>
    <property type="match status" value="1"/>
</dbReference>
<accession>A0A9K3PFY9</accession>
<evidence type="ECO:0000256" key="1">
    <source>
        <dbReference type="ARBA" id="ARBA00023268"/>
    </source>
</evidence>
<dbReference type="CDD" id="cd09272">
    <property type="entry name" value="RNase_HI_RT_Ty1"/>
    <property type="match status" value="1"/>
</dbReference>
<dbReference type="InterPro" id="IPR001584">
    <property type="entry name" value="Integrase_cat-core"/>
</dbReference>
<dbReference type="PANTHER" id="PTHR37984:SF5">
    <property type="entry name" value="PROTEIN NYNRIN-LIKE"/>
    <property type="match status" value="1"/>
</dbReference>
<evidence type="ECO:0000313" key="4">
    <source>
        <dbReference type="EMBL" id="KAG7345416.1"/>
    </source>
</evidence>
<organism evidence="4 5">
    <name type="scientific">Nitzschia inconspicua</name>
    <dbReference type="NCBI Taxonomy" id="303405"/>
    <lineage>
        <taxon>Eukaryota</taxon>
        <taxon>Sar</taxon>
        <taxon>Stramenopiles</taxon>
        <taxon>Ochrophyta</taxon>
        <taxon>Bacillariophyta</taxon>
        <taxon>Bacillariophyceae</taxon>
        <taxon>Bacillariophycidae</taxon>
        <taxon>Bacillariales</taxon>
        <taxon>Bacillariaceae</taxon>
        <taxon>Nitzschia</taxon>
    </lineage>
</organism>
<dbReference type="Pfam" id="PF17919">
    <property type="entry name" value="RT_RNaseH_2"/>
    <property type="match status" value="1"/>
</dbReference>
<name>A0A9K3PFY9_9STRA</name>
<evidence type="ECO:0000259" key="3">
    <source>
        <dbReference type="PROSITE" id="PS50994"/>
    </source>
</evidence>
<dbReference type="InterPro" id="IPR013103">
    <property type="entry name" value="RVT_2"/>
</dbReference>
<dbReference type="InterPro" id="IPR000477">
    <property type="entry name" value="RT_dom"/>
</dbReference>
<feature type="domain" description="Reverse transcriptase" evidence="2">
    <location>
        <begin position="331"/>
        <end position="509"/>
    </location>
</feature>
<dbReference type="CDD" id="cd09274">
    <property type="entry name" value="RNase_HI_RT_Ty3"/>
    <property type="match status" value="1"/>
</dbReference>
<keyword evidence="5" id="KW-1185">Reference proteome</keyword>
<dbReference type="PROSITE" id="PS50878">
    <property type="entry name" value="RT_POL"/>
    <property type="match status" value="1"/>
</dbReference>
<dbReference type="Pfam" id="PF00078">
    <property type="entry name" value="RVT_1"/>
    <property type="match status" value="1"/>
</dbReference>
<dbReference type="PANTHER" id="PTHR37984">
    <property type="entry name" value="PROTEIN CBG26694"/>
    <property type="match status" value="1"/>
</dbReference>
<keyword evidence="1" id="KW-0511">Multifunctional enzyme</keyword>
<dbReference type="InterPro" id="IPR050951">
    <property type="entry name" value="Retrovirus_Pol_polyprotein"/>
</dbReference>
<gene>
    <name evidence="4" type="ORF">IV203_032947</name>
</gene>
<dbReference type="PROSITE" id="PS50994">
    <property type="entry name" value="INTEGRASE"/>
    <property type="match status" value="2"/>
</dbReference>
<reference evidence="4" key="2">
    <citation type="submission" date="2021-04" db="EMBL/GenBank/DDBJ databases">
        <authorList>
            <person name="Podell S."/>
        </authorList>
    </citation>
    <scope>NUCLEOTIDE SEQUENCE</scope>
    <source>
        <strain evidence="4">Hildebrandi</strain>
    </source>
</reference>
<feature type="domain" description="Integrase catalytic" evidence="3">
    <location>
        <begin position="1297"/>
        <end position="1486"/>
    </location>
</feature>
<dbReference type="EMBL" id="JAGRRH010000022">
    <property type="protein sequence ID" value="KAG7345416.1"/>
    <property type="molecule type" value="Genomic_DNA"/>
</dbReference>
<dbReference type="Pfam" id="PF07727">
    <property type="entry name" value="RVT_2"/>
    <property type="match status" value="1"/>
</dbReference>
<protein>
    <submittedName>
        <fullName evidence="4">Reverse transcriptase RNA-dependent DNA polymerase</fullName>
    </submittedName>
</protein>
<evidence type="ECO:0000313" key="5">
    <source>
        <dbReference type="Proteomes" id="UP000693970"/>
    </source>
</evidence>
<dbReference type="GO" id="GO:0003964">
    <property type="term" value="F:RNA-directed DNA polymerase activity"/>
    <property type="evidence" value="ECO:0007669"/>
    <property type="project" value="UniProtKB-KW"/>
</dbReference>